<name>A0A8E2DEM5_9APHY</name>
<protein>
    <recommendedName>
        <fullName evidence="1">DUF6589 domain-containing protein</fullName>
    </recommendedName>
</protein>
<dbReference type="EMBL" id="KV722792">
    <property type="protein sequence ID" value="OCH83847.1"/>
    <property type="molecule type" value="Genomic_DNA"/>
</dbReference>
<dbReference type="AlphaFoldDB" id="A0A8E2DEM5"/>
<evidence type="ECO:0000259" key="1">
    <source>
        <dbReference type="Pfam" id="PF20231"/>
    </source>
</evidence>
<keyword evidence="3" id="KW-1185">Reference proteome</keyword>
<organism evidence="2 3">
    <name type="scientific">Obba rivulosa</name>
    <dbReference type="NCBI Taxonomy" id="1052685"/>
    <lineage>
        <taxon>Eukaryota</taxon>
        <taxon>Fungi</taxon>
        <taxon>Dikarya</taxon>
        <taxon>Basidiomycota</taxon>
        <taxon>Agaricomycotina</taxon>
        <taxon>Agaricomycetes</taxon>
        <taxon>Polyporales</taxon>
        <taxon>Gelatoporiaceae</taxon>
        <taxon>Obba</taxon>
    </lineage>
</organism>
<dbReference type="Pfam" id="PF20231">
    <property type="entry name" value="DUF6589"/>
    <property type="match status" value="1"/>
</dbReference>
<feature type="non-terminal residue" evidence="2">
    <location>
        <position position="1"/>
    </location>
</feature>
<gene>
    <name evidence="2" type="ORF">OBBRIDRAFT_742583</name>
</gene>
<evidence type="ECO:0000313" key="2">
    <source>
        <dbReference type="EMBL" id="OCH83847.1"/>
    </source>
</evidence>
<evidence type="ECO:0000313" key="3">
    <source>
        <dbReference type="Proteomes" id="UP000250043"/>
    </source>
</evidence>
<accession>A0A8E2DEM5</accession>
<dbReference type="InterPro" id="IPR046496">
    <property type="entry name" value="DUF6589"/>
</dbReference>
<reference evidence="2 3" key="1">
    <citation type="submission" date="2016-07" db="EMBL/GenBank/DDBJ databases">
        <title>Draft genome of the white-rot fungus Obba rivulosa 3A-2.</title>
        <authorList>
            <consortium name="DOE Joint Genome Institute"/>
            <person name="Miettinen O."/>
            <person name="Riley R."/>
            <person name="Acob R."/>
            <person name="Barry K."/>
            <person name="Cullen D."/>
            <person name="De Vries R."/>
            <person name="Hainaut M."/>
            <person name="Hatakka A."/>
            <person name="Henrissat B."/>
            <person name="Hilden K."/>
            <person name="Kuo R."/>
            <person name="Labutti K."/>
            <person name="Lipzen A."/>
            <person name="Makela M.R."/>
            <person name="Sandor L."/>
            <person name="Spatafora J.W."/>
            <person name="Grigoriev I.V."/>
            <person name="Hibbett D.S."/>
        </authorList>
    </citation>
    <scope>NUCLEOTIDE SEQUENCE [LARGE SCALE GENOMIC DNA]</scope>
    <source>
        <strain evidence="2 3">3A-2</strain>
    </source>
</reference>
<dbReference type="Proteomes" id="UP000250043">
    <property type="component" value="Unassembled WGS sequence"/>
</dbReference>
<sequence>IFLHTCNAPNKVVKALAHMGISISPDAINNAIISLSNESASNLKELGTTLTASVALDNFNIFLKTATPTVDKSTDHLLHLTSGLLLQIGHGVTKNDLRCSRELWEKSRLNPSIIHTALLQYGFEHLIDLHPDNNTTSPLTRRGRFNAWQFLHDLVTHGPAYFHQFRSHLQSPEDIDCIPVTKLHYLPAKSMDINQSRGNIEAITNLLRQGGMGDPKEDGDDVQDISDYVVLIHGDLGTCERVKSILRIRAIEATPLW</sequence>
<feature type="domain" description="DUF6589" evidence="1">
    <location>
        <begin position="127"/>
        <end position="255"/>
    </location>
</feature>
<proteinExistence type="predicted"/>
<dbReference type="OrthoDB" id="4743193at2759"/>